<dbReference type="KEGG" id="ehx:EMIHUDRAFT_452162"/>
<dbReference type="eggNOG" id="KOG0884">
    <property type="taxonomic scope" value="Eukaryota"/>
</dbReference>
<dbReference type="SUPFAM" id="SSF50891">
    <property type="entry name" value="Cyclophilin-like"/>
    <property type="match status" value="1"/>
</dbReference>
<dbReference type="Pfam" id="PF00160">
    <property type="entry name" value="Pro_isomerase"/>
    <property type="match status" value="1"/>
</dbReference>
<evidence type="ECO:0000313" key="4">
    <source>
        <dbReference type="Proteomes" id="UP000013827"/>
    </source>
</evidence>
<evidence type="ECO:0000259" key="2">
    <source>
        <dbReference type="PROSITE" id="PS50072"/>
    </source>
</evidence>
<evidence type="ECO:0000313" key="3">
    <source>
        <dbReference type="EnsemblProtists" id="EOD12667"/>
    </source>
</evidence>
<reference evidence="4" key="1">
    <citation type="journal article" date="2013" name="Nature">
        <title>Pan genome of the phytoplankton Emiliania underpins its global distribution.</title>
        <authorList>
            <person name="Read B.A."/>
            <person name="Kegel J."/>
            <person name="Klute M.J."/>
            <person name="Kuo A."/>
            <person name="Lefebvre S.C."/>
            <person name="Maumus F."/>
            <person name="Mayer C."/>
            <person name="Miller J."/>
            <person name="Monier A."/>
            <person name="Salamov A."/>
            <person name="Young J."/>
            <person name="Aguilar M."/>
            <person name="Claverie J.M."/>
            <person name="Frickenhaus S."/>
            <person name="Gonzalez K."/>
            <person name="Herman E.K."/>
            <person name="Lin Y.C."/>
            <person name="Napier J."/>
            <person name="Ogata H."/>
            <person name="Sarno A.F."/>
            <person name="Shmutz J."/>
            <person name="Schroeder D."/>
            <person name="de Vargas C."/>
            <person name="Verret F."/>
            <person name="von Dassow P."/>
            <person name="Valentin K."/>
            <person name="Van de Peer Y."/>
            <person name="Wheeler G."/>
            <person name="Dacks J.B."/>
            <person name="Delwiche C.F."/>
            <person name="Dyhrman S.T."/>
            <person name="Glockner G."/>
            <person name="John U."/>
            <person name="Richards T."/>
            <person name="Worden A.Z."/>
            <person name="Zhang X."/>
            <person name="Grigoriev I.V."/>
            <person name="Allen A.E."/>
            <person name="Bidle K."/>
            <person name="Borodovsky M."/>
            <person name="Bowler C."/>
            <person name="Brownlee C."/>
            <person name="Cock J.M."/>
            <person name="Elias M."/>
            <person name="Gladyshev V.N."/>
            <person name="Groth M."/>
            <person name="Guda C."/>
            <person name="Hadaegh A."/>
            <person name="Iglesias-Rodriguez M.D."/>
            <person name="Jenkins J."/>
            <person name="Jones B.M."/>
            <person name="Lawson T."/>
            <person name="Leese F."/>
            <person name="Lindquist E."/>
            <person name="Lobanov A."/>
            <person name="Lomsadze A."/>
            <person name="Malik S.B."/>
            <person name="Marsh M.E."/>
            <person name="Mackinder L."/>
            <person name="Mock T."/>
            <person name="Mueller-Roeber B."/>
            <person name="Pagarete A."/>
            <person name="Parker M."/>
            <person name="Probert I."/>
            <person name="Quesneville H."/>
            <person name="Raines C."/>
            <person name="Rensing S.A."/>
            <person name="Riano-Pachon D.M."/>
            <person name="Richier S."/>
            <person name="Rokitta S."/>
            <person name="Shiraiwa Y."/>
            <person name="Soanes D.M."/>
            <person name="van der Giezen M."/>
            <person name="Wahlund T.M."/>
            <person name="Williams B."/>
            <person name="Wilson W."/>
            <person name="Wolfe G."/>
            <person name="Wurch L.L."/>
        </authorList>
    </citation>
    <scope>NUCLEOTIDE SEQUENCE</scope>
</reference>
<dbReference type="Proteomes" id="UP000013827">
    <property type="component" value="Unassembled WGS sequence"/>
</dbReference>
<dbReference type="Gene3D" id="2.40.100.10">
    <property type="entry name" value="Cyclophilin-like"/>
    <property type="match status" value="1"/>
</dbReference>
<protein>
    <recommendedName>
        <fullName evidence="2">PPIase cyclophilin-type domain-containing protein</fullName>
    </recommendedName>
</protein>
<accession>A0A0D3IN32</accession>
<dbReference type="InterPro" id="IPR029000">
    <property type="entry name" value="Cyclophilin-like_dom_sf"/>
</dbReference>
<dbReference type="InterPro" id="IPR044233">
    <property type="entry name" value="CYP23-like"/>
</dbReference>
<dbReference type="RefSeq" id="XP_005765096.1">
    <property type="nucleotide sequence ID" value="XM_005765039.1"/>
</dbReference>
<dbReference type="PANTHER" id="PTHR47511:SF1">
    <property type="entry name" value="PEPTIDYL-PROLYL CIS-TRANS ISOMERASE CYP23"/>
    <property type="match status" value="1"/>
</dbReference>
<dbReference type="PaxDb" id="2903-EOD12667"/>
<name>A0A0D3IN32_EMIH1</name>
<feature type="domain" description="PPIase cyclophilin-type" evidence="2">
    <location>
        <begin position="53"/>
        <end position="124"/>
    </location>
</feature>
<evidence type="ECO:0000256" key="1">
    <source>
        <dbReference type="SAM" id="MobiDB-lite"/>
    </source>
</evidence>
<dbReference type="STRING" id="2903.R1BSH1"/>
<keyword evidence="4" id="KW-1185">Reference proteome</keyword>
<organism evidence="3 4">
    <name type="scientific">Emiliania huxleyi (strain CCMP1516)</name>
    <dbReference type="NCBI Taxonomy" id="280463"/>
    <lineage>
        <taxon>Eukaryota</taxon>
        <taxon>Haptista</taxon>
        <taxon>Haptophyta</taxon>
        <taxon>Prymnesiophyceae</taxon>
        <taxon>Isochrysidales</taxon>
        <taxon>Noelaerhabdaceae</taxon>
        <taxon>Emiliania</taxon>
    </lineage>
</organism>
<dbReference type="PROSITE" id="PS50072">
    <property type="entry name" value="CSA_PPIASE_2"/>
    <property type="match status" value="1"/>
</dbReference>
<dbReference type="AlphaFoldDB" id="A0A0D3IN32"/>
<dbReference type="PANTHER" id="PTHR47511">
    <property type="entry name" value="PEPTIDYL-PROLYL CIS-TRANS ISOMERASE CYP23"/>
    <property type="match status" value="1"/>
</dbReference>
<proteinExistence type="predicted"/>
<dbReference type="EnsemblProtists" id="EOD12667">
    <property type="protein sequence ID" value="EOD12667"/>
    <property type="gene ID" value="EMIHUDRAFT_452162"/>
</dbReference>
<sequence>MAVAGESSDAAAWCSSAGKSGPHRASASASACRPTRSRRRATTLTASCTPSWVLSMGKFEEPHTGTSSFSMMLGDAPSLDGKYTIFGRVVAGDHVLSQLEQLETRREGIFVKPKERVEVVSAVLMHASDGGGLELHECEEQKTEL</sequence>
<reference evidence="3" key="2">
    <citation type="submission" date="2024-10" db="UniProtKB">
        <authorList>
            <consortium name="EnsemblProtists"/>
        </authorList>
    </citation>
    <scope>IDENTIFICATION</scope>
</reference>
<dbReference type="GO" id="GO:0003755">
    <property type="term" value="F:peptidyl-prolyl cis-trans isomerase activity"/>
    <property type="evidence" value="ECO:0007669"/>
    <property type="project" value="InterPro"/>
</dbReference>
<feature type="compositionally biased region" description="Low complexity" evidence="1">
    <location>
        <begin position="24"/>
        <end position="34"/>
    </location>
</feature>
<dbReference type="HOGENOM" id="CLU_1790541_0_0_1"/>
<dbReference type="GeneID" id="17258766"/>
<feature type="region of interest" description="Disordered" evidence="1">
    <location>
        <begin position="1"/>
        <end position="43"/>
    </location>
</feature>
<dbReference type="InterPro" id="IPR002130">
    <property type="entry name" value="Cyclophilin-type_PPIase_dom"/>
</dbReference>